<organism evidence="3 4">
    <name type="scientific">Mesorhizobium escarrei</name>
    <dbReference type="NCBI Taxonomy" id="666018"/>
    <lineage>
        <taxon>Bacteria</taxon>
        <taxon>Pseudomonadati</taxon>
        <taxon>Pseudomonadota</taxon>
        <taxon>Alphaproteobacteria</taxon>
        <taxon>Hyphomicrobiales</taxon>
        <taxon>Phyllobacteriaceae</taxon>
        <taxon>Mesorhizobium</taxon>
    </lineage>
</organism>
<dbReference type="CDD" id="cd02440">
    <property type="entry name" value="AdoMet_MTases"/>
    <property type="match status" value="1"/>
</dbReference>
<proteinExistence type="predicted"/>
<dbReference type="Gene3D" id="3.40.50.150">
    <property type="entry name" value="Vaccinia Virus protein VP39"/>
    <property type="match status" value="1"/>
</dbReference>
<comment type="caution">
    <text evidence="3">The sequence shown here is derived from an EMBL/GenBank/DDBJ whole genome shotgun (WGS) entry which is preliminary data.</text>
</comment>
<feature type="domain" description="Methyltransferase type 11" evidence="2">
    <location>
        <begin position="80"/>
        <end position="144"/>
    </location>
</feature>
<keyword evidence="4" id="KW-1185">Reference proteome</keyword>
<feature type="signal peptide" evidence="1">
    <location>
        <begin position="1"/>
        <end position="28"/>
    </location>
</feature>
<dbReference type="Proteomes" id="UP001153050">
    <property type="component" value="Unassembled WGS sequence"/>
</dbReference>
<gene>
    <name evidence="3" type="ORF">MES5069_440031</name>
</gene>
<keyword evidence="1" id="KW-0732">Signal</keyword>
<dbReference type="SUPFAM" id="SSF53335">
    <property type="entry name" value="S-adenosyl-L-methionine-dependent methyltransferases"/>
    <property type="match status" value="1"/>
</dbReference>
<evidence type="ECO:0000313" key="3">
    <source>
        <dbReference type="EMBL" id="CAH2404653.1"/>
    </source>
</evidence>
<dbReference type="EMBL" id="CAKXZT010000140">
    <property type="protein sequence ID" value="CAH2404653.1"/>
    <property type="molecule type" value="Genomic_DNA"/>
</dbReference>
<name>A0ABM9E7D4_9HYPH</name>
<evidence type="ECO:0000313" key="4">
    <source>
        <dbReference type="Proteomes" id="UP001153050"/>
    </source>
</evidence>
<protein>
    <recommendedName>
        <fullName evidence="2">Methyltransferase type 11 domain-containing protein</fullName>
    </recommendedName>
</protein>
<feature type="chain" id="PRO_5046766038" description="Methyltransferase type 11 domain-containing protein" evidence="1">
    <location>
        <begin position="29"/>
        <end position="255"/>
    </location>
</feature>
<dbReference type="Pfam" id="PF08241">
    <property type="entry name" value="Methyltransf_11"/>
    <property type="match status" value="1"/>
</dbReference>
<dbReference type="InterPro" id="IPR013216">
    <property type="entry name" value="Methyltransf_11"/>
</dbReference>
<accession>A0ABM9E7D4</accession>
<evidence type="ECO:0000256" key="1">
    <source>
        <dbReference type="SAM" id="SignalP"/>
    </source>
</evidence>
<sequence length="255" mass="27645">MAYEQIGKVRAGLLVPLCLAAAAPFALALVNQPAPRGDRTGYARARHWLRRRRRLLAGREAGRALGKSVRRRSLGGAIGIAERRATESGQCYWTRFTTGELDTFSPDETFDAVIGRLVLMYLPDPVATLRRLVGFLRPGGIIAFQEMAMPLTRSFPEAPLFSKCRGWIIETIERAGFEVDMGGRLPMVFAGAGLPAPQMNSAGLAGSGPDSPIYDYIAETLRSLLPIAEAVGAATAAEMKVDTLAERLRSEAVEQ</sequence>
<evidence type="ECO:0000259" key="2">
    <source>
        <dbReference type="Pfam" id="PF08241"/>
    </source>
</evidence>
<reference evidence="3 4" key="1">
    <citation type="submission" date="2022-03" db="EMBL/GenBank/DDBJ databases">
        <authorList>
            <person name="Brunel B."/>
        </authorList>
    </citation>
    <scope>NUCLEOTIDE SEQUENCE [LARGE SCALE GENOMIC DNA]</scope>
    <source>
        <strain evidence="3">STM5069sample</strain>
    </source>
</reference>
<dbReference type="InterPro" id="IPR029063">
    <property type="entry name" value="SAM-dependent_MTases_sf"/>
</dbReference>